<reference evidence="3 4" key="1">
    <citation type="journal article" date="2011" name="Stand. Genomic Sci.">
        <title>Complete genome sequence of the filamentous gliding predatory bacterium Herpetosiphon aurantiacus type strain (114-95(T)).</title>
        <authorList>
            <person name="Kiss H."/>
            <person name="Nett M."/>
            <person name="Domin N."/>
            <person name="Martin K."/>
            <person name="Maresca J.A."/>
            <person name="Copeland A."/>
            <person name="Lapidus A."/>
            <person name="Lucas S."/>
            <person name="Berry K.W."/>
            <person name="Glavina Del Rio T."/>
            <person name="Dalin E."/>
            <person name="Tice H."/>
            <person name="Pitluck S."/>
            <person name="Richardson P."/>
            <person name="Bruce D."/>
            <person name="Goodwin L."/>
            <person name="Han C."/>
            <person name="Detter J.C."/>
            <person name="Schmutz J."/>
            <person name="Brettin T."/>
            <person name="Land M."/>
            <person name="Hauser L."/>
            <person name="Kyrpides N.C."/>
            <person name="Ivanova N."/>
            <person name="Goker M."/>
            <person name="Woyke T."/>
            <person name="Klenk H.P."/>
            <person name="Bryant D.A."/>
        </authorList>
    </citation>
    <scope>NUCLEOTIDE SEQUENCE [LARGE SCALE GENOMIC DNA]</scope>
    <source>
        <strain evidence="4">ATCC 23779 / DSM 785 / 114-95</strain>
    </source>
</reference>
<dbReference type="KEGG" id="hau:Haur_1275"/>
<gene>
    <name evidence="3" type="ordered locus">Haur_1275</name>
</gene>
<feature type="compositionally biased region" description="Low complexity" evidence="1">
    <location>
        <begin position="103"/>
        <end position="114"/>
    </location>
</feature>
<name>A9B1N8_HERA2</name>
<dbReference type="Pfam" id="PF06013">
    <property type="entry name" value="WXG100"/>
    <property type="match status" value="1"/>
</dbReference>
<feature type="compositionally biased region" description="Gly residues" evidence="1">
    <location>
        <begin position="192"/>
        <end position="204"/>
    </location>
</feature>
<dbReference type="InParanoid" id="A9B1N8"/>
<evidence type="ECO:0000256" key="1">
    <source>
        <dbReference type="SAM" id="MobiDB-lite"/>
    </source>
</evidence>
<dbReference type="HOGENOM" id="CLU_628174_0_0_0"/>
<keyword evidence="4" id="KW-1185">Reference proteome</keyword>
<feature type="compositionally biased region" description="Low complexity" evidence="1">
    <location>
        <begin position="123"/>
        <end position="133"/>
    </location>
</feature>
<dbReference type="InterPro" id="IPR036689">
    <property type="entry name" value="ESAT-6-like_sf"/>
</dbReference>
<accession>A9B1N8</accession>
<dbReference type="eggNOG" id="COG4842">
    <property type="taxonomic scope" value="Bacteria"/>
</dbReference>
<evidence type="ECO:0000313" key="3">
    <source>
        <dbReference type="EMBL" id="ABX03923.1"/>
    </source>
</evidence>
<dbReference type="Gene3D" id="1.10.287.1060">
    <property type="entry name" value="ESAT-6-like"/>
    <property type="match status" value="1"/>
</dbReference>
<proteinExistence type="predicted"/>
<feature type="region of interest" description="Disordered" evidence="1">
    <location>
        <begin position="227"/>
        <end position="246"/>
    </location>
</feature>
<dbReference type="InterPro" id="IPR049073">
    <property type="entry name" value="T6SS_VgrG3-like_C"/>
</dbReference>
<dbReference type="SUPFAM" id="SSF140453">
    <property type="entry name" value="EsxAB dimer-like"/>
    <property type="match status" value="1"/>
</dbReference>
<dbReference type="Pfam" id="PF21277">
    <property type="entry name" value="T6SS_VgrG3-like_C"/>
    <property type="match status" value="1"/>
</dbReference>
<sequence length="436" mass="43698">MAAPIVQADFEVMDQVAQRLSKNAESVTAMQNTLKQTIEDLRSTWLGDAAVAFQKEMQADILPAVQRLINAFQTAQSTTLEIKKVLQEAEQEAANLFKGDPTGGSASTQSASSSAGGGGASSAGGDTAAASASPSNVGVMAGGTSSASASGSGGGGGGGGGAASAQASGGGGGGGGGAASAQPTGQQPKATSGGGGGGGGGGGTASAQPTGGNAAAAGNASLGKLSEKYETGGRGPGTVSSGKGDLGGASYGSYQMTSQTAIKKDGKIVFVNGGRVAEFLRNPAGAQYAEEFKGLKPGSAEFTAKWKQIAARDPQGFAAAQHQYIENTHYQPQVNKLKAAGFDVNNYSPAMRDVVWSTSVQHGPGASVITNALRGKDLSQMSESQIINAIYTERSKTLDNGRLAYFKNTSDAGVIQGLKNRFVNERKDALNMSANH</sequence>
<dbReference type="BioCyc" id="HAUR316274:GHYA-1297-MONOMER"/>
<dbReference type="NCBIfam" id="TIGR03930">
    <property type="entry name" value="WXG100_ESAT6"/>
    <property type="match status" value="1"/>
</dbReference>
<dbReference type="InterPro" id="IPR010310">
    <property type="entry name" value="T7SS_ESAT-6-like"/>
</dbReference>
<dbReference type="EMBL" id="CP000875">
    <property type="protein sequence ID" value="ABX03923.1"/>
    <property type="molecule type" value="Genomic_DNA"/>
</dbReference>
<dbReference type="Proteomes" id="UP000000787">
    <property type="component" value="Chromosome"/>
</dbReference>
<evidence type="ECO:0000259" key="2">
    <source>
        <dbReference type="Pfam" id="PF21277"/>
    </source>
</evidence>
<organism evidence="3 4">
    <name type="scientific">Herpetosiphon aurantiacus (strain ATCC 23779 / DSM 785 / 114-95)</name>
    <dbReference type="NCBI Taxonomy" id="316274"/>
    <lineage>
        <taxon>Bacteria</taxon>
        <taxon>Bacillati</taxon>
        <taxon>Chloroflexota</taxon>
        <taxon>Chloroflexia</taxon>
        <taxon>Herpetosiphonales</taxon>
        <taxon>Herpetosiphonaceae</taxon>
        <taxon>Herpetosiphon</taxon>
    </lineage>
</organism>
<dbReference type="AlphaFoldDB" id="A9B1N8"/>
<feature type="compositionally biased region" description="Gly residues" evidence="1">
    <location>
        <begin position="151"/>
        <end position="178"/>
    </location>
</feature>
<feature type="compositionally biased region" description="Low complexity" evidence="1">
    <location>
        <begin position="205"/>
        <end position="218"/>
    </location>
</feature>
<protein>
    <recommendedName>
        <fullName evidence="2">Type VI secretion system spike protein VgrG3-like C-terminal domain-containing protein</fullName>
    </recommendedName>
</protein>
<feature type="region of interest" description="Disordered" evidence="1">
    <location>
        <begin position="97"/>
        <end position="218"/>
    </location>
</feature>
<feature type="domain" description="Type VI secretion system spike protein VgrG3-like C-terminal" evidence="2">
    <location>
        <begin position="222"/>
        <end position="426"/>
    </location>
</feature>
<feature type="compositionally biased region" description="Low complexity" evidence="1">
    <location>
        <begin position="179"/>
        <end position="191"/>
    </location>
</feature>
<evidence type="ECO:0000313" key="4">
    <source>
        <dbReference type="Proteomes" id="UP000000787"/>
    </source>
</evidence>